<accession>A0A6A5W605</accession>
<proteinExistence type="predicted"/>
<protein>
    <recommendedName>
        <fullName evidence="2">EF-hand domain-containing protein</fullName>
    </recommendedName>
</protein>
<dbReference type="InterPro" id="IPR002048">
    <property type="entry name" value="EF_hand_dom"/>
</dbReference>
<keyword evidence="1" id="KW-0106">Calcium</keyword>
<dbReference type="InterPro" id="IPR018247">
    <property type="entry name" value="EF_Hand_1_Ca_BS"/>
</dbReference>
<feature type="domain" description="EF-hand" evidence="2">
    <location>
        <begin position="218"/>
        <end position="234"/>
    </location>
</feature>
<gene>
    <name evidence="3" type="ORF">P154DRAFT_579174</name>
</gene>
<dbReference type="Gene3D" id="1.10.238.10">
    <property type="entry name" value="EF-hand"/>
    <property type="match status" value="1"/>
</dbReference>
<evidence type="ECO:0000259" key="2">
    <source>
        <dbReference type="Pfam" id="PF13202"/>
    </source>
</evidence>
<sequence length="240" mass="26627">MCLANCPPPSPDPRDWLTSDQQCYIDCYHQCGEPAAEDAVKIEKVNNGELPKESLDEYYVQANNEQEEKDEQIVELLGESTEAVGNTESLDVLPLADEVDELGEAGEVNDMEDEIIEEESLPELDPSLTGDIPVTTPPSQPHNGTLPVPLPAIAPLASPPLGSSLEQINALSPRSLFQRVSVEDRFREVDRDGLGYLTYEQILEKQGWKDDEGVRQHFAKYDANMDGVITVDELYAGRWV</sequence>
<name>A0A6A5W605_9PLEO</name>
<dbReference type="PROSITE" id="PS00018">
    <property type="entry name" value="EF_HAND_1"/>
    <property type="match status" value="1"/>
</dbReference>
<dbReference type="EMBL" id="ML977616">
    <property type="protein sequence ID" value="KAF1997252.1"/>
    <property type="molecule type" value="Genomic_DNA"/>
</dbReference>
<dbReference type="AlphaFoldDB" id="A0A6A5W605"/>
<keyword evidence="4" id="KW-1185">Reference proteome</keyword>
<evidence type="ECO:0000256" key="1">
    <source>
        <dbReference type="ARBA" id="ARBA00022837"/>
    </source>
</evidence>
<dbReference type="GO" id="GO:0005509">
    <property type="term" value="F:calcium ion binding"/>
    <property type="evidence" value="ECO:0007669"/>
    <property type="project" value="InterPro"/>
</dbReference>
<organism evidence="3 4">
    <name type="scientific">Amniculicola lignicola CBS 123094</name>
    <dbReference type="NCBI Taxonomy" id="1392246"/>
    <lineage>
        <taxon>Eukaryota</taxon>
        <taxon>Fungi</taxon>
        <taxon>Dikarya</taxon>
        <taxon>Ascomycota</taxon>
        <taxon>Pezizomycotina</taxon>
        <taxon>Dothideomycetes</taxon>
        <taxon>Pleosporomycetidae</taxon>
        <taxon>Pleosporales</taxon>
        <taxon>Amniculicolaceae</taxon>
        <taxon>Amniculicola</taxon>
    </lineage>
</organism>
<reference evidence="3" key="1">
    <citation type="journal article" date="2020" name="Stud. Mycol.">
        <title>101 Dothideomycetes genomes: a test case for predicting lifestyles and emergence of pathogens.</title>
        <authorList>
            <person name="Haridas S."/>
            <person name="Albert R."/>
            <person name="Binder M."/>
            <person name="Bloem J."/>
            <person name="Labutti K."/>
            <person name="Salamov A."/>
            <person name="Andreopoulos B."/>
            <person name="Baker S."/>
            <person name="Barry K."/>
            <person name="Bills G."/>
            <person name="Bluhm B."/>
            <person name="Cannon C."/>
            <person name="Castanera R."/>
            <person name="Culley D."/>
            <person name="Daum C."/>
            <person name="Ezra D."/>
            <person name="Gonzalez J."/>
            <person name="Henrissat B."/>
            <person name="Kuo A."/>
            <person name="Liang C."/>
            <person name="Lipzen A."/>
            <person name="Lutzoni F."/>
            <person name="Magnuson J."/>
            <person name="Mondo S."/>
            <person name="Nolan M."/>
            <person name="Ohm R."/>
            <person name="Pangilinan J."/>
            <person name="Park H.-J."/>
            <person name="Ramirez L."/>
            <person name="Alfaro M."/>
            <person name="Sun H."/>
            <person name="Tritt A."/>
            <person name="Yoshinaga Y."/>
            <person name="Zwiers L.-H."/>
            <person name="Turgeon B."/>
            <person name="Goodwin S."/>
            <person name="Spatafora J."/>
            <person name="Crous P."/>
            <person name="Grigoriev I."/>
        </authorList>
    </citation>
    <scope>NUCLEOTIDE SEQUENCE</scope>
    <source>
        <strain evidence="3">CBS 123094</strain>
    </source>
</reference>
<evidence type="ECO:0000313" key="4">
    <source>
        <dbReference type="Proteomes" id="UP000799779"/>
    </source>
</evidence>
<dbReference type="CDD" id="cd00051">
    <property type="entry name" value="EFh"/>
    <property type="match status" value="1"/>
</dbReference>
<dbReference type="SUPFAM" id="SSF47473">
    <property type="entry name" value="EF-hand"/>
    <property type="match status" value="1"/>
</dbReference>
<dbReference type="Proteomes" id="UP000799779">
    <property type="component" value="Unassembled WGS sequence"/>
</dbReference>
<evidence type="ECO:0000313" key="3">
    <source>
        <dbReference type="EMBL" id="KAF1997252.1"/>
    </source>
</evidence>
<dbReference type="OrthoDB" id="3799936at2759"/>
<dbReference type="InterPro" id="IPR011992">
    <property type="entry name" value="EF-hand-dom_pair"/>
</dbReference>
<dbReference type="Pfam" id="PF13202">
    <property type="entry name" value="EF-hand_5"/>
    <property type="match status" value="1"/>
</dbReference>